<comment type="caution">
    <text evidence="1">The sequence shown here is derived from an EMBL/GenBank/DDBJ whole genome shotgun (WGS) entry which is preliminary data.</text>
</comment>
<dbReference type="EMBL" id="JAELYA010000001">
    <property type="protein sequence ID" value="MBO3274132.1"/>
    <property type="molecule type" value="Genomic_DNA"/>
</dbReference>
<sequence>MSMHPRQAIRQQAVTQLLNQTSAGGSVYSTRASPFLSKAWATELPAIAIYTLNETAGLFNSAPRRYERHCDLAIEILVEGNAALDSQLDNLCRQVEILMLADDTLGGLLNDLIYKSTSMDFSDAGDLNIGAARLLFDAIYLDDQPTAESAADLPWLRRVWVDYSLENQQPDPADQAHSHIEDLGP</sequence>
<accession>A0ABS3TKH0</accession>
<name>A0ABS3TKH0_9PSED</name>
<dbReference type="RefSeq" id="WP_208311931.1">
    <property type="nucleotide sequence ID" value="NZ_JAELYA010000001.1"/>
</dbReference>
<gene>
    <name evidence="1" type="ORF">JFY56_02720</name>
</gene>
<dbReference type="Gene3D" id="3.30.70.1700">
    <property type="entry name" value="Phage minor tail protein U"/>
    <property type="match status" value="1"/>
</dbReference>
<protein>
    <submittedName>
        <fullName evidence="1">Uncharacterized protein</fullName>
    </submittedName>
</protein>
<proteinExistence type="predicted"/>
<keyword evidence="2" id="KW-1185">Reference proteome</keyword>
<evidence type="ECO:0000313" key="1">
    <source>
        <dbReference type="EMBL" id="MBO3274132.1"/>
    </source>
</evidence>
<dbReference type="Proteomes" id="UP000669060">
    <property type="component" value="Unassembled WGS sequence"/>
</dbReference>
<evidence type="ECO:0000313" key="2">
    <source>
        <dbReference type="Proteomes" id="UP000669060"/>
    </source>
</evidence>
<dbReference type="InterPro" id="IPR038512">
    <property type="entry name" value="GpU-like_sf"/>
</dbReference>
<reference evidence="1 2" key="1">
    <citation type="submission" date="2020-12" db="EMBL/GenBank/DDBJ databases">
        <title>Pseudomonas schmalbachii sp. nov. isolated from millipede gut.</title>
        <authorList>
            <person name="Shelomi M."/>
        </authorList>
    </citation>
    <scope>NUCLEOTIDE SEQUENCE [LARGE SCALE GENOMIC DNA]</scope>
    <source>
        <strain evidence="1 2">Milli4</strain>
    </source>
</reference>
<organism evidence="1 2">
    <name type="scientific">Pseudomonas schmalbachii</name>
    <dbReference type="NCBI Taxonomy" id="2816993"/>
    <lineage>
        <taxon>Bacteria</taxon>
        <taxon>Pseudomonadati</taxon>
        <taxon>Pseudomonadota</taxon>
        <taxon>Gammaproteobacteria</taxon>
        <taxon>Pseudomonadales</taxon>
        <taxon>Pseudomonadaceae</taxon>
        <taxon>Pseudomonas</taxon>
    </lineage>
</organism>